<dbReference type="PROSITE" id="PS50089">
    <property type="entry name" value="ZF_RING_2"/>
    <property type="match status" value="1"/>
</dbReference>
<feature type="domain" description="RING-type" evidence="8">
    <location>
        <begin position="18"/>
        <end position="57"/>
    </location>
</feature>
<name>A0AAV4BXX4_9GAST</name>
<dbReference type="Gene3D" id="3.30.40.10">
    <property type="entry name" value="Zinc/RING finger domain, C3HC4 (zinc finger)"/>
    <property type="match status" value="1"/>
</dbReference>
<dbReference type="PANTHER" id="PTHR10825">
    <property type="entry name" value="RING FINGER DOMAIN-CONTAINING, POLYCOMB GROUP COMPONENT"/>
    <property type="match status" value="1"/>
</dbReference>
<dbReference type="InterPro" id="IPR032443">
    <property type="entry name" value="RAWUL"/>
</dbReference>
<dbReference type="Pfam" id="PF13923">
    <property type="entry name" value="zf-C3HC4_2"/>
    <property type="match status" value="1"/>
</dbReference>
<evidence type="ECO:0000256" key="3">
    <source>
        <dbReference type="ARBA" id="ARBA00022771"/>
    </source>
</evidence>
<feature type="region of interest" description="Disordered" evidence="7">
    <location>
        <begin position="1243"/>
        <end position="1275"/>
    </location>
</feature>
<dbReference type="InterPro" id="IPR001841">
    <property type="entry name" value="Znf_RING"/>
</dbReference>
<feature type="region of interest" description="Disordered" evidence="7">
    <location>
        <begin position="841"/>
        <end position="862"/>
    </location>
</feature>
<evidence type="ECO:0000259" key="8">
    <source>
        <dbReference type="PROSITE" id="PS50089"/>
    </source>
</evidence>
<keyword evidence="2" id="KW-0479">Metal-binding</keyword>
<evidence type="ECO:0000313" key="10">
    <source>
        <dbReference type="Proteomes" id="UP000735302"/>
    </source>
</evidence>
<dbReference type="FunFam" id="3.30.40.10:FF:000122">
    <property type="entry name" value="polycomb group RING finger protein 1"/>
    <property type="match status" value="1"/>
</dbReference>
<evidence type="ECO:0000256" key="4">
    <source>
        <dbReference type="ARBA" id="ARBA00022833"/>
    </source>
</evidence>
<comment type="caution">
    <text evidence="9">The sequence shown here is derived from an EMBL/GenBank/DDBJ whole genome shotgun (WGS) entry which is preliminary data.</text>
</comment>
<dbReference type="GO" id="GO:0000122">
    <property type="term" value="P:negative regulation of transcription by RNA polymerase II"/>
    <property type="evidence" value="ECO:0007669"/>
    <property type="project" value="TreeGrafter"/>
</dbReference>
<dbReference type="InterPro" id="IPR017907">
    <property type="entry name" value="Znf_RING_CS"/>
</dbReference>
<feature type="compositionally biased region" description="Polar residues" evidence="7">
    <location>
        <begin position="544"/>
        <end position="563"/>
    </location>
</feature>
<evidence type="ECO:0000256" key="1">
    <source>
        <dbReference type="ARBA" id="ARBA00004123"/>
    </source>
</evidence>
<feature type="region of interest" description="Disordered" evidence="7">
    <location>
        <begin position="543"/>
        <end position="604"/>
    </location>
</feature>
<dbReference type="EMBL" id="BLXT01005617">
    <property type="protein sequence ID" value="GFO24488.1"/>
    <property type="molecule type" value="Genomic_DNA"/>
</dbReference>
<dbReference type="Pfam" id="PF16207">
    <property type="entry name" value="RAWUL"/>
    <property type="match status" value="1"/>
</dbReference>
<dbReference type="GO" id="GO:1990841">
    <property type="term" value="F:promoter-specific chromatin binding"/>
    <property type="evidence" value="ECO:0007669"/>
    <property type="project" value="TreeGrafter"/>
</dbReference>
<proteinExistence type="predicted"/>
<dbReference type="PROSITE" id="PS00518">
    <property type="entry name" value="ZF_RING_1"/>
    <property type="match status" value="1"/>
</dbReference>
<evidence type="ECO:0000256" key="2">
    <source>
        <dbReference type="ARBA" id="ARBA00022723"/>
    </source>
</evidence>
<dbReference type="Gene3D" id="3.10.20.90">
    <property type="entry name" value="Phosphatidylinositol 3-kinase Catalytic Subunit, Chain A, domain 1"/>
    <property type="match status" value="1"/>
</dbReference>
<dbReference type="SMART" id="SM00184">
    <property type="entry name" value="RING"/>
    <property type="match status" value="1"/>
</dbReference>
<evidence type="ECO:0000256" key="6">
    <source>
        <dbReference type="PROSITE-ProRule" id="PRU00175"/>
    </source>
</evidence>
<comment type="subcellular location">
    <subcellularLocation>
        <location evidence="1">Nucleus</location>
    </subcellularLocation>
</comment>
<dbReference type="GO" id="GO:0035102">
    <property type="term" value="C:PRC1 complex"/>
    <property type="evidence" value="ECO:0007669"/>
    <property type="project" value="TreeGrafter"/>
</dbReference>
<dbReference type="SUPFAM" id="SSF57850">
    <property type="entry name" value="RING/U-box"/>
    <property type="match status" value="1"/>
</dbReference>
<evidence type="ECO:0000256" key="5">
    <source>
        <dbReference type="ARBA" id="ARBA00023242"/>
    </source>
</evidence>
<protein>
    <submittedName>
        <fullName evidence="9">Polycomb complex protein bmi-1</fullName>
    </submittedName>
</protein>
<feature type="region of interest" description="Disordered" evidence="7">
    <location>
        <begin position="1130"/>
        <end position="1151"/>
    </location>
</feature>
<feature type="compositionally biased region" description="Low complexity" evidence="7">
    <location>
        <begin position="1243"/>
        <end position="1263"/>
    </location>
</feature>
<feature type="region of interest" description="Disordered" evidence="7">
    <location>
        <begin position="985"/>
        <end position="1008"/>
    </location>
</feature>
<gene>
    <name evidence="9" type="ORF">PoB_005099300</name>
</gene>
<feature type="region of interest" description="Disordered" evidence="7">
    <location>
        <begin position="1287"/>
        <end position="1308"/>
    </location>
</feature>
<keyword evidence="5" id="KW-0539">Nucleus</keyword>
<feature type="compositionally biased region" description="Polar residues" evidence="7">
    <location>
        <begin position="573"/>
        <end position="582"/>
    </location>
</feature>
<dbReference type="InterPro" id="IPR013083">
    <property type="entry name" value="Znf_RING/FYVE/PHD"/>
</dbReference>
<keyword evidence="10" id="KW-1185">Reference proteome</keyword>
<organism evidence="9 10">
    <name type="scientific">Plakobranchus ocellatus</name>
    <dbReference type="NCBI Taxonomy" id="259542"/>
    <lineage>
        <taxon>Eukaryota</taxon>
        <taxon>Metazoa</taxon>
        <taxon>Spiralia</taxon>
        <taxon>Lophotrochozoa</taxon>
        <taxon>Mollusca</taxon>
        <taxon>Gastropoda</taxon>
        <taxon>Heterobranchia</taxon>
        <taxon>Euthyneura</taxon>
        <taxon>Panpulmonata</taxon>
        <taxon>Sacoglossa</taxon>
        <taxon>Placobranchoidea</taxon>
        <taxon>Plakobranchidae</taxon>
        <taxon>Plakobranchus</taxon>
    </lineage>
</organism>
<reference evidence="9 10" key="1">
    <citation type="journal article" date="2021" name="Elife">
        <title>Chloroplast acquisition without the gene transfer in kleptoplastic sea slugs, Plakobranchus ocellatus.</title>
        <authorList>
            <person name="Maeda T."/>
            <person name="Takahashi S."/>
            <person name="Yoshida T."/>
            <person name="Shimamura S."/>
            <person name="Takaki Y."/>
            <person name="Nagai Y."/>
            <person name="Toyoda A."/>
            <person name="Suzuki Y."/>
            <person name="Arimoto A."/>
            <person name="Ishii H."/>
            <person name="Satoh N."/>
            <person name="Nishiyama T."/>
            <person name="Hasebe M."/>
            <person name="Maruyama T."/>
            <person name="Minagawa J."/>
            <person name="Obokata J."/>
            <person name="Shigenobu S."/>
        </authorList>
    </citation>
    <scope>NUCLEOTIDE SEQUENCE [LARGE SCALE GENOMIC DNA]</scope>
</reference>
<evidence type="ECO:0000256" key="7">
    <source>
        <dbReference type="SAM" id="MobiDB-lite"/>
    </source>
</evidence>
<dbReference type="Proteomes" id="UP000735302">
    <property type="component" value="Unassembled WGS sequence"/>
</dbReference>
<sequence length="1308" mass="143245">MYGSKRVPVRDFNPHILCALCGGYLIQATTVIECLHSFCRTCIVKFLETSKVCPICDAQIHKTRPLLNIRPDQTLQSLVYKLVPGLFQDEMRRRREFHATLPKSDLEDLTLEERGEASLEREYKPGDDHVSLVLQMVARSNAHEKFQVHDTRYLLCPSELTVRHLKKFIRCKFQLGMQHKINLFRAKEELTDELMLQDIALIYSWRRDVPMNIVYTVREIELNILNNSLSAEQPVVKDISGDMNKDKNCDLSSIKPSPIELVQSSSIQEISTEGESLTLPNISMEVSTSAAPSPPLTSPASPALSSPSFFSTPAISSVPFSIFKMPSNASNVTLPSKSPIPLKESRSPVFEKSNTINSINGNCDANKRDPLFPKNIPVNILHKTALTKSTAINVEMPTNFVNSRFSRLSCVPASVNNVCSTAITPSLVSVNNVLVNGSSIRGSPSPQSQIYETCPQTSSQLSKISSQFGHSSSVRCPPKISHVKGHFVNAVSKNNHSLSPYLTSSQDVPLLQQNSSVSSKGSPQVSQVITDPSRLMHSVHAILSKSSPSRHNQQTPPQSTTPLRWTPVVEPKTSATSSTSIHHLSRPFSVQPGGTQTVSSPGSNCSERKDFGFTQCKNLPKTDVHHAPQMSEGMVINATEFCSYQCGESDSTSSKTFQVKYDVGPTNIAQKKCDIPNMQKCSNNNVVNISSEFKPCHTRVLKQETSHGHNSVDCESLKKISEDDAKPGVKNQNKRDAKLIRNDSTKPDAKESMHSIVKDTAKCFFNAKHEISNSTSLMPEQDLKPPHAFIKSEPEHTLLNKMANANIRLFTESKLDVGVKLSSAKKCSVLEKTTCTSSASPSLNTPLMDSDQEGSKKINVDNVGPGVKLQRLHSYSGQIHVLDKSNTQSLASQVHSVGEDAISSYIPKFQRHKAMYLSKRSISCIESSNTSEVQTEVTCQQIMEKRNWKKRKLSTLDFDPATAGCMQKEENLTKNDSCNSEKLNSGIKTGHNDNIRNPHSKDTDNLKIVNNSSLGNTSQERCLADLDIKAPIVDHGKFPQPLENSAKPIKTINTLHHTVSCLPMIGHFKADFKAAQSSNDTSRSNLSESANSLIGTKLSTSSVGYQNHQNNKQACESKVASVERSGNRKNTVFSNCSNNNTTNNNNNNNILNSELGYRQKQALGPRVSERVVPNNRSVCEDKLGSISSLEKKGISQATPGSYCSAHISQGLHRSCSSSSVILDESCAGHTSCISVEVPSNWSPSDGASTSSSATSPAADVTSPGTEDRTDNSVLLELQVTPNCGKSYLSSHCPEGKGLPLDLSSSKKK</sequence>
<dbReference type="GO" id="GO:0008270">
    <property type="term" value="F:zinc ion binding"/>
    <property type="evidence" value="ECO:0007669"/>
    <property type="project" value="UniProtKB-KW"/>
</dbReference>
<feature type="compositionally biased region" description="Polar residues" evidence="7">
    <location>
        <begin position="592"/>
        <end position="604"/>
    </location>
</feature>
<accession>A0AAV4BXX4</accession>
<evidence type="ECO:0000313" key="9">
    <source>
        <dbReference type="EMBL" id="GFO24488.1"/>
    </source>
</evidence>
<keyword evidence="4" id="KW-0862">Zinc</keyword>
<dbReference type="PANTHER" id="PTHR10825:SF29">
    <property type="entry name" value="POLYCOMB GROUP RING FINGER PROTEIN 1"/>
    <property type="match status" value="1"/>
</dbReference>
<feature type="compositionally biased region" description="Basic and acidic residues" evidence="7">
    <location>
        <begin position="990"/>
        <end position="1005"/>
    </location>
</feature>
<keyword evidence="3 6" id="KW-0863">Zinc-finger</keyword>